<accession>A0ABP4RW28</accession>
<keyword evidence="1" id="KW-0805">Transcription regulation</keyword>
<evidence type="ECO:0000256" key="2">
    <source>
        <dbReference type="ARBA" id="ARBA00023125"/>
    </source>
</evidence>
<proteinExistence type="predicted"/>
<dbReference type="PANTHER" id="PTHR33154">
    <property type="entry name" value="TRANSCRIPTIONAL REGULATOR, ARSR FAMILY"/>
    <property type="match status" value="1"/>
</dbReference>
<evidence type="ECO:0000256" key="4">
    <source>
        <dbReference type="SAM" id="MobiDB-lite"/>
    </source>
</evidence>
<evidence type="ECO:0000256" key="1">
    <source>
        <dbReference type="ARBA" id="ARBA00023015"/>
    </source>
</evidence>
<dbReference type="InterPro" id="IPR011991">
    <property type="entry name" value="ArsR-like_HTH"/>
</dbReference>
<keyword evidence="2" id="KW-0238">DNA-binding</keyword>
<dbReference type="InterPro" id="IPR036390">
    <property type="entry name" value="WH_DNA-bd_sf"/>
</dbReference>
<feature type="domain" description="HTH arsR-type" evidence="5">
    <location>
        <begin position="74"/>
        <end position="176"/>
    </location>
</feature>
<evidence type="ECO:0000313" key="7">
    <source>
        <dbReference type="Proteomes" id="UP001499851"/>
    </source>
</evidence>
<dbReference type="RefSeq" id="WP_344481004.1">
    <property type="nucleotide sequence ID" value="NZ_BAAAQF010000002.1"/>
</dbReference>
<dbReference type="SUPFAM" id="SSF46785">
    <property type="entry name" value="Winged helix' DNA-binding domain"/>
    <property type="match status" value="1"/>
</dbReference>
<dbReference type="Proteomes" id="UP001499851">
    <property type="component" value="Unassembled WGS sequence"/>
</dbReference>
<name>A0ABP4RW28_9ACTN</name>
<dbReference type="InterPro" id="IPR051081">
    <property type="entry name" value="HTH_MetalResp_TranReg"/>
</dbReference>
<feature type="region of interest" description="Disordered" evidence="4">
    <location>
        <begin position="1"/>
        <end position="63"/>
    </location>
</feature>
<dbReference type="InterPro" id="IPR036388">
    <property type="entry name" value="WH-like_DNA-bd_sf"/>
</dbReference>
<reference evidence="7" key="1">
    <citation type="journal article" date="2019" name="Int. J. Syst. Evol. Microbiol.">
        <title>The Global Catalogue of Microorganisms (GCM) 10K type strain sequencing project: providing services to taxonomists for standard genome sequencing and annotation.</title>
        <authorList>
            <consortium name="The Broad Institute Genomics Platform"/>
            <consortium name="The Broad Institute Genome Sequencing Center for Infectious Disease"/>
            <person name="Wu L."/>
            <person name="Ma J."/>
        </authorList>
    </citation>
    <scope>NUCLEOTIDE SEQUENCE [LARGE SCALE GENOMIC DNA]</scope>
    <source>
        <strain evidence="7">JCM 16001</strain>
    </source>
</reference>
<keyword evidence="7" id="KW-1185">Reference proteome</keyword>
<evidence type="ECO:0000313" key="6">
    <source>
        <dbReference type="EMBL" id="GAA1661690.1"/>
    </source>
</evidence>
<dbReference type="CDD" id="cd00090">
    <property type="entry name" value="HTH_ARSR"/>
    <property type="match status" value="1"/>
</dbReference>
<comment type="caution">
    <text evidence="6">The sequence shown here is derived from an EMBL/GenBank/DDBJ whole genome shotgun (WGS) entry which is preliminary data.</text>
</comment>
<dbReference type="Pfam" id="PF12840">
    <property type="entry name" value="HTH_20"/>
    <property type="match status" value="1"/>
</dbReference>
<dbReference type="InterPro" id="IPR001845">
    <property type="entry name" value="HTH_ArsR_DNA-bd_dom"/>
</dbReference>
<evidence type="ECO:0000259" key="5">
    <source>
        <dbReference type="SMART" id="SM00418"/>
    </source>
</evidence>
<organism evidence="6 7">
    <name type="scientific">Glycomyces endophyticus</name>
    <dbReference type="NCBI Taxonomy" id="480996"/>
    <lineage>
        <taxon>Bacteria</taxon>
        <taxon>Bacillati</taxon>
        <taxon>Actinomycetota</taxon>
        <taxon>Actinomycetes</taxon>
        <taxon>Glycomycetales</taxon>
        <taxon>Glycomycetaceae</taxon>
        <taxon>Glycomyces</taxon>
    </lineage>
</organism>
<dbReference type="EMBL" id="BAAAQF010000002">
    <property type="protein sequence ID" value="GAA1661690.1"/>
    <property type="molecule type" value="Genomic_DNA"/>
</dbReference>
<dbReference type="SMART" id="SM00418">
    <property type="entry name" value="HTH_ARSR"/>
    <property type="match status" value="1"/>
</dbReference>
<dbReference type="Gene3D" id="1.10.10.10">
    <property type="entry name" value="Winged helix-like DNA-binding domain superfamily/Winged helix DNA-binding domain"/>
    <property type="match status" value="1"/>
</dbReference>
<protein>
    <recommendedName>
        <fullName evidence="5">HTH arsR-type domain-containing protein</fullName>
    </recommendedName>
</protein>
<sequence>MSETSASHPDEEPPPIPLVPGLPQPPVPPVPGAPGVPAIPVPPGVELPDLPVPPVPPEPPRKLDMDHVKITDPERMKALAHPARMAVFDYLAKRRAAGFDGATATEIAEVAGMTPSAMSYHLRTLAKAGFIEEAPNRGDARERVWRMLLHSFSISAEEGAPESHKVIERTMGEAFRAQQEQNYMRWVEQAPTVEPALRRTAMTQQGHMRLTPEEAAEFTRRFMELEQEYVDLGVKRSEEGADPEDGTHVFSVLFRFFPRI</sequence>
<feature type="compositionally biased region" description="Pro residues" evidence="4">
    <location>
        <begin position="14"/>
        <end position="58"/>
    </location>
</feature>
<keyword evidence="3" id="KW-0804">Transcription</keyword>
<evidence type="ECO:0000256" key="3">
    <source>
        <dbReference type="ARBA" id="ARBA00023163"/>
    </source>
</evidence>
<gene>
    <name evidence="6" type="ORF">GCM10009830_03570</name>
</gene>
<dbReference type="PANTHER" id="PTHR33154:SF15">
    <property type="entry name" value="REGULATORY PROTEIN ARSR"/>
    <property type="match status" value="1"/>
</dbReference>